<organism evidence="3 4">
    <name type="scientific">Rickenella mellea</name>
    <dbReference type="NCBI Taxonomy" id="50990"/>
    <lineage>
        <taxon>Eukaryota</taxon>
        <taxon>Fungi</taxon>
        <taxon>Dikarya</taxon>
        <taxon>Basidiomycota</taxon>
        <taxon>Agaricomycotina</taxon>
        <taxon>Agaricomycetes</taxon>
        <taxon>Hymenochaetales</taxon>
        <taxon>Rickenellaceae</taxon>
        <taxon>Rickenella</taxon>
    </lineage>
</organism>
<dbReference type="GO" id="GO:0003723">
    <property type="term" value="F:RNA binding"/>
    <property type="evidence" value="ECO:0007669"/>
    <property type="project" value="TreeGrafter"/>
</dbReference>
<dbReference type="Pfam" id="PF05918">
    <property type="entry name" value="API5"/>
    <property type="match status" value="1"/>
</dbReference>
<dbReference type="PANTHER" id="PTHR12758:SF19">
    <property type="entry name" value="APOPTOSIS INHIBITOR 5"/>
    <property type="match status" value="1"/>
</dbReference>
<dbReference type="Gene3D" id="1.25.10.10">
    <property type="entry name" value="Leucine-rich Repeat Variant"/>
    <property type="match status" value="1"/>
</dbReference>
<dbReference type="InterPro" id="IPR008383">
    <property type="entry name" value="API5"/>
</dbReference>
<dbReference type="InterPro" id="IPR016024">
    <property type="entry name" value="ARM-type_fold"/>
</dbReference>
<sequence length="478" mass="53411">MIGHPRETDKELKEYLRRAERHPDKTGNVRRDAFRRLLALAHSEDNGHKKLATEKIKDYFNDFPALQDEAINTIYDLCEDPSSTVRIAGYEAIASVSRVDKAWLVRNADVLIQLLQSDEKDEVAVVQKALLEHIDMDPPSVLQVLCDQCGFDADRLDSDEIALRTRLRTLVLQFLSEKATRTIERVTRVPGGDAERALFNGLIPAIPKSTLGELEMIVTRIFPLLPSLRVRGTNGDAVLSAVLERTSAAIKDDLHAASGLSDLPTVRIYLDLAAQVVLRDKAADPLQLIKFYLTSGLVSKITLQKLNEDARLVVISGIADAWRLCEEMLHNNGTSERTDLLAARTQLVDASPIMFEFLSKSGLTDQRSCSACATLLNACKGRAADSSWLVPNHLSKAVQELLAITAPQQNAPEGFRTIQILCRVRNGQLFCVTDPIQLSPLISLSSLFLNKCRNRSRNHHRRLRRPTRHRILTIQKVV</sequence>
<evidence type="ECO:0008006" key="5">
    <source>
        <dbReference type="Google" id="ProtNLM"/>
    </source>
</evidence>
<dbReference type="GO" id="GO:0005634">
    <property type="term" value="C:nucleus"/>
    <property type="evidence" value="ECO:0007669"/>
    <property type="project" value="TreeGrafter"/>
</dbReference>
<dbReference type="InterPro" id="IPR011989">
    <property type="entry name" value="ARM-like"/>
</dbReference>
<dbReference type="GO" id="GO:0006915">
    <property type="term" value="P:apoptotic process"/>
    <property type="evidence" value="ECO:0007669"/>
    <property type="project" value="UniProtKB-KW"/>
</dbReference>
<dbReference type="Proteomes" id="UP000294933">
    <property type="component" value="Unassembled WGS sequence"/>
</dbReference>
<evidence type="ECO:0000313" key="4">
    <source>
        <dbReference type="Proteomes" id="UP000294933"/>
    </source>
</evidence>
<keyword evidence="2" id="KW-0053">Apoptosis</keyword>
<comment type="similarity">
    <text evidence="1">Belongs to the API5 family.</text>
</comment>
<evidence type="ECO:0000256" key="1">
    <source>
        <dbReference type="ARBA" id="ARBA00009515"/>
    </source>
</evidence>
<name>A0A4Y7Q438_9AGAM</name>
<evidence type="ECO:0000313" key="3">
    <source>
        <dbReference type="EMBL" id="TDL21689.1"/>
    </source>
</evidence>
<protein>
    <recommendedName>
        <fullName evidence="5">ARM repeat-containing protein</fullName>
    </recommendedName>
</protein>
<keyword evidence="4" id="KW-1185">Reference proteome</keyword>
<accession>A0A4Y7Q438</accession>
<evidence type="ECO:0000256" key="2">
    <source>
        <dbReference type="ARBA" id="ARBA00022703"/>
    </source>
</evidence>
<gene>
    <name evidence="3" type="ORF">BD410DRAFT_287203</name>
</gene>
<reference evidence="3 4" key="1">
    <citation type="submission" date="2018-06" db="EMBL/GenBank/DDBJ databases">
        <title>A transcriptomic atlas of mushroom development highlights an independent origin of complex multicellularity.</title>
        <authorList>
            <consortium name="DOE Joint Genome Institute"/>
            <person name="Krizsan K."/>
            <person name="Almasi E."/>
            <person name="Merenyi Z."/>
            <person name="Sahu N."/>
            <person name="Viragh M."/>
            <person name="Koszo T."/>
            <person name="Mondo S."/>
            <person name="Kiss B."/>
            <person name="Balint B."/>
            <person name="Kues U."/>
            <person name="Barry K."/>
            <person name="Hegedus J.C."/>
            <person name="Henrissat B."/>
            <person name="Johnson J."/>
            <person name="Lipzen A."/>
            <person name="Ohm R."/>
            <person name="Nagy I."/>
            <person name="Pangilinan J."/>
            <person name="Yan J."/>
            <person name="Xiong Y."/>
            <person name="Grigoriev I.V."/>
            <person name="Hibbett D.S."/>
            <person name="Nagy L.G."/>
        </authorList>
    </citation>
    <scope>NUCLEOTIDE SEQUENCE [LARGE SCALE GENOMIC DNA]</scope>
    <source>
        <strain evidence="3 4">SZMC22713</strain>
    </source>
</reference>
<dbReference type="SUPFAM" id="SSF48371">
    <property type="entry name" value="ARM repeat"/>
    <property type="match status" value="1"/>
</dbReference>
<proteinExistence type="inferred from homology"/>
<dbReference type="OrthoDB" id="19224at2759"/>
<dbReference type="VEuPathDB" id="FungiDB:BD410DRAFT_287203"/>
<dbReference type="STRING" id="50990.A0A4Y7Q438"/>
<dbReference type="EMBL" id="ML170179">
    <property type="protein sequence ID" value="TDL21689.1"/>
    <property type="molecule type" value="Genomic_DNA"/>
</dbReference>
<dbReference type="PANTHER" id="PTHR12758">
    <property type="entry name" value="APOPTOSIS INHIBITOR 5-RELATED"/>
    <property type="match status" value="1"/>
</dbReference>
<dbReference type="AlphaFoldDB" id="A0A4Y7Q438"/>